<dbReference type="EMBL" id="GBRH01201088">
    <property type="protein sequence ID" value="JAD96807.1"/>
    <property type="molecule type" value="Transcribed_RNA"/>
</dbReference>
<sequence>MDAMYNRHAFILTISPSYDYASVSVSSRWILLTHLLPLKFSHLVIGSTEGASLGPSTAWLD</sequence>
<reference evidence="1" key="2">
    <citation type="journal article" date="2015" name="Data Brief">
        <title>Shoot transcriptome of the giant reed, Arundo donax.</title>
        <authorList>
            <person name="Barrero R.A."/>
            <person name="Guerrero F.D."/>
            <person name="Moolhuijzen P."/>
            <person name="Goolsby J.A."/>
            <person name="Tidwell J."/>
            <person name="Bellgard S.E."/>
            <person name="Bellgard M.I."/>
        </authorList>
    </citation>
    <scope>NUCLEOTIDE SEQUENCE</scope>
    <source>
        <tissue evidence="1">Shoot tissue taken approximately 20 cm above the soil surface</tissue>
    </source>
</reference>
<name>A0A0A9EL82_ARUDO</name>
<proteinExistence type="predicted"/>
<organism evidence="1">
    <name type="scientific">Arundo donax</name>
    <name type="common">Giant reed</name>
    <name type="synonym">Donax arundinaceus</name>
    <dbReference type="NCBI Taxonomy" id="35708"/>
    <lineage>
        <taxon>Eukaryota</taxon>
        <taxon>Viridiplantae</taxon>
        <taxon>Streptophyta</taxon>
        <taxon>Embryophyta</taxon>
        <taxon>Tracheophyta</taxon>
        <taxon>Spermatophyta</taxon>
        <taxon>Magnoliopsida</taxon>
        <taxon>Liliopsida</taxon>
        <taxon>Poales</taxon>
        <taxon>Poaceae</taxon>
        <taxon>PACMAD clade</taxon>
        <taxon>Arundinoideae</taxon>
        <taxon>Arundineae</taxon>
        <taxon>Arundo</taxon>
    </lineage>
</organism>
<dbReference type="AlphaFoldDB" id="A0A0A9EL82"/>
<reference evidence="1" key="1">
    <citation type="submission" date="2014-09" db="EMBL/GenBank/DDBJ databases">
        <authorList>
            <person name="Magalhaes I.L.F."/>
            <person name="Oliveira U."/>
            <person name="Santos F.R."/>
            <person name="Vidigal T.H.D.A."/>
            <person name="Brescovit A.D."/>
            <person name="Santos A.J."/>
        </authorList>
    </citation>
    <scope>NUCLEOTIDE SEQUENCE</scope>
    <source>
        <tissue evidence="1">Shoot tissue taken approximately 20 cm above the soil surface</tissue>
    </source>
</reference>
<evidence type="ECO:0000313" key="1">
    <source>
        <dbReference type="EMBL" id="JAD96807.1"/>
    </source>
</evidence>
<protein>
    <submittedName>
        <fullName evidence="1">Uncharacterized protein</fullName>
    </submittedName>
</protein>
<accession>A0A0A9EL82</accession>